<comment type="pathway">
    <text evidence="2 7">Isoprenoid biosynthesis; isopentenyl diphosphate biosynthesis via DXP pathway; isopentenyl diphosphate from 1-deoxy-D-xylulose 5-phosphate: step 2/6.</text>
</comment>
<dbReference type="PANTHER" id="PTHR32125:SF4">
    <property type="entry name" value="2-C-METHYL-D-ERYTHRITOL 4-PHOSPHATE CYTIDYLYLTRANSFERASE, CHLOROPLASTIC"/>
    <property type="match status" value="1"/>
</dbReference>
<evidence type="ECO:0000256" key="6">
    <source>
        <dbReference type="ARBA" id="ARBA00023229"/>
    </source>
</evidence>
<dbReference type="GO" id="GO:0019288">
    <property type="term" value="P:isopentenyl diphosphate biosynthetic process, methylerythritol 4-phosphate pathway"/>
    <property type="evidence" value="ECO:0007669"/>
    <property type="project" value="UniProtKB-UniRule"/>
</dbReference>
<feature type="site" description="Positions MEP for the nucleophilic attack" evidence="7">
    <location>
        <position position="162"/>
    </location>
</feature>
<feature type="site" description="Positions MEP for the nucleophilic attack" evidence="7">
    <location>
        <position position="222"/>
    </location>
</feature>
<dbReference type="CDD" id="cd02516">
    <property type="entry name" value="CDP-ME_synthetase"/>
    <property type="match status" value="1"/>
</dbReference>
<keyword evidence="4 7" id="KW-0808">Transferase</keyword>
<dbReference type="EC" id="2.7.7.60" evidence="7"/>
<comment type="caution">
    <text evidence="8">The sequence shown here is derived from an EMBL/GenBank/DDBJ whole genome shotgun (WGS) entry which is preliminary data.</text>
</comment>
<dbReference type="HAMAP" id="MF_00108">
    <property type="entry name" value="IspD"/>
    <property type="match status" value="1"/>
</dbReference>
<proteinExistence type="inferred from homology"/>
<dbReference type="SUPFAM" id="SSF53448">
    <property type="entry name" value="Nucleotide-diphospho-sugar transferases"/>
    <property type="match status" value="1"/>
</dbReference>
<dbReference type="NCBIfam" id="TIGR00453">
    <property type="entry name" value="ispD"/>
    <property type="match status" value="1"/>
</dbReference>
<dbReference type="AlphaFoldDB" id="A0A9D2GG26"/>
<evidence type="ECO:0000313" key="8">
    <source>
        <dbReference type="EMBL" id="HIZ78162.1"/>
    </source>
</evidence>
<comment type="function">
    <text evidence="7">Catalyzes the formation of 4-diphosphocytidyl-2-C-methyl-D-erythritol from CTP and 2-C-methyl-D-erythritol 4-phosphate (MEP).</text>
</comment>
<evidence type="ECO:0000256" key="1">
    <source>
        <dbReference type="ARBA" id="ARBA00001282"/>
    </source>
</evidence>
<keyword evidence="5 7" id="KW-0548">Nucleotidyltransferase</keyword>
<evidence type="ECO:0000256" key="5">
    <source>
        <dbReference type="ARBA" id="ARBA00022695"/>
    </source>
</evidence>
<evidence type="ECO:0000313" key="9">
    <source>
        <dbReference type="Proteomes" id="UP000824101"/>
    </source>
</evidence>
<dbReference type="Gene3D" id="3.90.550.10">
    <property type="entry name" value="Spore Coat Polysaccharide Biosynthesis Protein SpsA, Chain A"/>
    <property type="match status" value="1"/>
</dbReference>
<protein>
    <recommendedName>
        <fullName evidence="7">2-C-methyl-D-erythritol 4-phosphate cytidylyltransferase</fullName>
        <ecNumber evidence="7">2.7.7.60</ecNumber>
    </recommendedName>
    <alternativeName>
        <fullName evidence="7">4-diphosphocytidyl-2C-methyl-D-erythritol synthase</fullName>
    </alternativeName>
    <alternativeName>
        <fullName evidence="7">MEP cytidylyltransferase</fullName>
        <shortName evidence="7">MCT</shortName>
    </alternativeName>
</protein>
<dbReference type="PANTHER" id="PTHR32125">
    <property type="entry name" value="2-C-METHYL-D-ERYTHRITOL 4-PHOSPHATE CYTIDYLYLTRANSFERASE, CHLOROPLASTIC"/>
    <property type="match status" value="1"/>
</dbReference>
<evidence type="ECO:0000256" key="7">
    <source>
        <dbReference type="HAMAP-Rule" id="MF_00108"/>
    </source>
</evidence>
<dbReference type="InterPro" id="IPR034683">
    <property type="entry name" value="IspD/TarI"/>
</dbReference>
<dbReference type="Proteomes" id="UP000824101">
    <property type="component" value="Unassembled WGS sequence"/>
</dbReference>
<keyword evidence="6 7" id="KW-0414">Isoprene biosynthesis</keyword>
<feature type="site" description="Transition state stabilizer" evidence="7">
    <location>
        <position position="29"/>
    </location>
</feature>
<dbReference type="InterPro" id="IPR001228">
    <property type="entry name" value="IspD"/>
</dbReference>
<comment type="similarity">
    <text evidence="3 7">Belongs to the IspD/TarI cytidylyltransferase family. IspD subfamily.</text>
</comment>
<dbReference type="EMBL" id="DXBC01000001">
    <property type="protein sequence ID" value="HIZ78162.1"/>
    <property type="molecule type" value="Genomic_DNA"/>
</dbReference>
<dbReference type="InterPro" id="IPR029044">
    <property type="entry name" value="Nucleotide-diphossugar_trans"/>
</dbReference>
<reference evidence="8" key="2">
    <citation type="submission" date="2021-04" db="EMBL/GenBank/DDBJ databases">
        <authorList>
            <person name="Gilroy R."/>
        </authorList>
    </citation>
    <scope>NUCLEOTIDE SEQUENCE</scope>
    <source>
        <strain evidence="8">ChiBcec1-1093</strain>
    </source>
</reference>
<comment type="catalytic activity">
    <reaction evidence="1 7">
        <text>2-C-methyl-D-erythritol 4-phosphate + CTP + H(+) = 4-CDP-2-C-methyl-D-erythritol + diphosphate</text>
        <dbReference type="Rhea" id="RHEA:13429"/>
        <dbReference type="ChEBI" id="CHEBI:15378"/>
        <dbReference type="ChEBI" id="CHEBI:33019"/>
        <dbReference type="ChEBI" id="CHEBI:37563"/>
        <dbReference type="ChEBI" id="CHEBI:57823"/>
        <dbReference type="ChEBI" id="CHEBI:58262"/>
        <dbReference type="EC" id="2.7.7.60"/>
    </reaction>
</comment>
<accession>A0A9D2GG26</accession>
<dbReference type="PROSITE" id="PS01295">
    <property type="entry name" value="ISPD"/>
    <property type="match status" value="1"/>
</dbReference>
<dbReference type="Pfam" id="PF01128">
    <property type="entry name" value="IspD"/>
    <property type="match status" value="1"/>
</dbReference>
<reference evidence="8" key="1">
    <citation type="journal article" date="2021" name="PeerJ">
        <title>Extensive microbial diversity within the chicken gut microbiome revealed by metagenomics and culture.</title>
        <authorList>
            <person name="Gilroy R."/>
            <person name="Ravi A."/>
            <person name="Getino M."/>
            <person name="Pursley I."/>
            <person name="Horton D.L."/>
            <person name="Alikhan N.F."/>
            <person name="Baker D."/>
            <person name="Gharbi K."/>
            <person name="Hall N."/>
            <person name="Watson M."/>
            <person name="Adriaenssens E.M."/>
            <person name="Foster-Nyarko E."/>
            <person name="Jarju S."/>
            <person name="Secka A."/>
            <person name="Antonio M."/>
            <person name="Oren A."/>
            <person name="Chaudhuri R.R."/>
            <person name="La Ragione R."/>
            <person name="Hildebrand F."/>
            <person name="Pallen M.J."/>
        </authorList>
    </citation>
    <scope>NUCLEOTIDE SEQUENCE</scope>
    <source>
        <strain evidence="8">ChiBcec1-1093</strain>
    </source>
</reference>
<evidence type="ECO:0000256" key="4">
    <source>
        <dbReference type="ARBA" id="ARBA00022679"/>
    </source>
</evidence>
<sequence>MSGTENTQKTAAIVLAAGQGKRMKSSVQKQFLELGGRPLITYALQRFEESGVNQIVLVTGKADVEYCREHIVKAFGFRKVTAVVAGGKERYHSVYEGLKALAGQGISHVLIHDGARPLLTDQIIRDALEGARAYSACVIAVPVKDTIKIGDENQFAVETPRRDRLWQIQTPQAFSYPLIMNAYEKLFSREEYQNGVTDDAMVVETMTEVPVRLIPGDYRNIKVTTPEDMILAEAFLGAAGQGVNA</sequence>
<dbReference type="GO" id="GO:0050518">
    <property type="term" value="F:2-C-methyl-D-erythritol 4-phosphate cytidylyltransferase activity"/>
    <property type="evidence" value="ECO:0007669"/>
    <property type="project" value="UniProtKB-UniRule"/>
</dbReference>
<dbReference type="InterPro" id="IPR050088">
    <property type="entry name" value="IspD/TarI_cytidylyltransf_bact"/>
</dbReference>
<organism evidence="8 9">
    <name type="scientific">Candidatus Lachnoclostridium stercorigallinarum</name>
    <dbReference type="NCBI Taxonomy" id="2838634"/>
    <lineage>
        <taxon>Bacteria</taxon>
        <taxon>Bacillati</taxon>
        <taxon>Bacillota</taxon>
        <taxon>Clostridia</taxon>
        <taxon>Lachnospirales</taxon>
        <taxon>Lachnospiraceae</taxon>
    </lineage>
</organism>
<name>A0A9D2GG26_9FIRM</name>
<evidence type="ECO:0000256" key="3">
    <source>
        <dbReference type="ARBA" id="ARBA00009789"/>
    </source>
</evidence>
<dbReference type="InterPro" id="IPR018294">
    <property type="entry name" value="ISPD_synthase_CS"/>
</dbReference>
<dbReference type="FunFam" id="3.90.550.10:FF:000003">
    <property type="entry name" value="2-C-methyl-D-erythritol 4-phosphate cytidylyltransferase"/>
    <property type="match status" value="1"/>
</dbReference>
<feature type="site" description="Transition state stabilizer" evidence="7">
    <location>
        <position position="22"/>
    </location>
</feature>
<gene>
    <name evidence="7 8" type="primary">ispD</name>
    <name evidence="8" type="ORF">IAA17_00015</name>
</gene>
<evidence type="ECO:0000256" key="2">
    <source>
        <dbReference type="ARBA" id="ARBA00004787"/>
    </source>
</evidence>